<evidence type="ECO:0008006" key="4">
    <source>
        <dbReference type="Google" id="ProtNLM"/>
    </source>
</evidence>
<dbReference type="OMA" id="SMKTEVW"/>
<sequence>MVMSGKQRVLAALMGTLAAIVIVSAVFAALSPAHVFFSITDASIMLGDEAADDDDLINITFVANNTSHHAEVSYHSIKMELWMRNDDYWLPMDISNSVAAGWGWQPAGNFTAYKVSSPLTSFNNESRHEITGGGQQNGASSGDDDDEEQRHPVVVIRAHLRFRYGQYARTRLYRVVVSCLSVNFIIFRPDGTYDYFLSPSKATLPVSCKA</sequence>
<dbReference type="HOGENOM" id="CLU_1423649_0_0_1"/>
<evidence type="ECO:0000256" key="1">
    <source>
        <dbReference type="SAM" id="MobiDB-lite"/>
    </source>
</evidence>
<reference evidence="2" key="1">
    <citation type="journal article" date="2013" name="Nat. Commun.">
        <title>Whole-genome sequencing of Oryza brachyantha reveals mechanisms underlying Oryza genome evolution.</title>
        <authorList>
            <person name="Chen J."/>
            <person name="Huang Q."/>
            <person name="Gao D."/>
            <person name="Wang J."/>
            <person name="Lang Y."/>
            <person name="Liu T."/>
            <person name="Li B."/>
            <person name="Bai Z."/>
            <person name="Luis Goicoechea J."/>
            <person name="Liang C."/>
            <person name="Chen C."/>
            <person name="Zhang W."/>
            <person name="Sun S."/>
            <person name="Liao Y."/>
            <person name="Zhang X."/>
            <person name="Yang L."/>
            <person name="Song C."/>
            <person name="Wang M."/>
            <person name="Shi J."/>
            <person name="Liu G."/>
            <person name="Liu J."/>
            <person name="Zhou H."/>
            <person name="Zhou W."/>
            <person name="Yu Q."/>
            <person name="An N."/>
            <person name="Chen Y."/>
            <person name="Cai Q."/>
            <person name="Wang B."/>
            <person name="Liu B."/>
            <person name="Min J."/>
            <person name="Huang Y."/>
            <person name="Wu H."/>
            <person name="Li Z."/>
            <person name="Zhang Y."/>
            <person name="Yin Y."/>
            <person name="Song W."/>
            <person name="Jiang J."/>
            <person name="Jackson S.A."/>
            <person name="Wing R.A."/>
            <person name="Wang J."/>
            <person name="Chen M."/>
        </authorList>
    </citation>
    <scope>NUCLEOTIDE SEQUENCE [LARGE SCALE GENOMIC DNA]</scope>
    <source>
        <strain evidence="2">cv. IRGC 101232</strain>
    </source>
</reference>
<dbReference type="PANTHER" id="PTHR36480">
    <property type="entry name" value="OS06G0118900 PROTEIN-RELATED"/>
    <property type="match status" value="1"/>
</dbReference>
<dbReference type="Proteomes" id="UP000006038">
    <property type="component" value="Chromosome 6"/>
</dbReference>
<dbReference type="PANTHER" id="PTHR36480:SF3">
    <property type="entry name" value="OS06G0118900 PROTEIN"/>
    <property type="match status" value="1"/>
</dbReference>
<dbReference type="AlphaFoldDB" id="J3MAU3"/>
<feature type="region of interest" description="Disordered" evidence="1">
    <location>
        <begin position="124"/>
        <end position="148"/>
    </location>
</feature>
<protein>
    <recommendedName>
        <fullName evidence="4">Late embryogenesis abundant protein LEA-2 subgroup domain-containing protein</fullName>
    </recommendedName>
</protein>
<accession>J3MAU3</accession>
<keyword evidence="3" id="KW-1185">Reference proteome</keyword>
<organism evidence="2">
    <name type="scientific">Oryza brachyantha</name>
    <name type="common">malo sina</name>
    <dbReference type="NCBI Taxonomy" id="4533"/>
    <lineage>
        <taxon>Eukaryota</taxon>
        <taxon>Viridiplantae</taxon>
        <taxon>Streptophyta</taxon>
        <taxon>Embryophyta</taxon>
        <taxon>Tracheophyta</taxon>
        <taxon>Spermatophyta</taxon>
        <taxon>Magnoliopsida</taxon>
        <taxon>Liliopsida</taxon>
        <taxon>Poales</taxon>
        <taxon>Poaceae</taxon>
        <taxon>BOP clade</taxon>
        <taxon>Oryzoideae</taxon>
        <taxon>Oryzeae</taxon>
        <taxon>Oryzinae</taxon>
        <taxon>Oryza</taxon>
    </lineage>
</organism>
<dbReference type="Gramene" id="OB06G11370.1">
    <property type="protein sequence ID" value="OB06G11370.1"/>
    <property type="gene ID" value="OB06G11370"/>
</dbReference>
<proteinExistence type="predicted"/>
<evidence type="ECO:0000313" key="2">
    <source>
        <dbReference type="EnsemblPlants" id="OB06G11370.1"/>
    </source>
</evidence>
<reference evidence="2" key="2">
    <citation type="submission" date="2013-04" db="UniProtKB">
        <authorList>
            <consortium name="EnsemblPlants"/>
        </authorList>
    </citation>
    <scope>IDENTIFICATION</scope>
</reference>
<dbReference type="EnsemblPlants" id="OB06G11370.1">
    <property type="protein sequence ID" value="OB06G11370.1"/>
    <property type="gene ID" value="OB06G11370"/>
</dbReference>
<name>J3MAU3_ORYBR</name>
<evidence type="ECO:0000313" key="3">
    <source>
        <dbReference type="Proteomes" id="UP000006038"/>
    </source>
</evidence>
<dbReference type="eggNOG" id="ENOG502R48E">
    <property type="taxonomic scope" value="Eukaryota"/>
</dbReference>